<dbReference type="InterPro" id="IPR001841">
    <property type="entry name" value="Znf_RING"/>
</dbReference>
<dbReference type="FunFam" id="3.30.40.10:FF:000179">
    <property type="entry name" value="TNF receptor-associated factor"/>
    <property type="match status" value="1"/>
</dbReference>
<feature type="domain" description="RING-type" evidence="8">
    <location>
        <begin position="31"/>
        <end position="70"/>
    </location>
</feature>
<dbReference type="PROSITE" id="PS50089">
    <property type="entry name" value="ZF_RING_2"/>
    <property type="match status" value="1"/>
</dbReference>
<dbReference type="InterPro" id="IPR013083">
    <property type="entry name" value="Znf_RING/FYVE/PHD"/>
</dbReference>
<dbReference type="SUPFAM" id="SSF49599">
    <property type="entry name" value="TRAF domain-like"/>
    <property type="match status" value="2"/>
</dbReference>
<dbReference type="GO" id="GO:0042981">
    <property type="term" value="P:regulation of apoptotic process"/>
    <property type="evidence" value="ECO:0007669"/>
    <property type="project" value="InterPro"/>
</dbReference>
<dbReference type="InterPro" id="IPR012227">
    <property type="entry name" value="TNF_rcpt-assoc_TRAF_met"/>
</dbReference>
<protein>
    <submittedName>
        <fullName evidence="11">Uncharacterized protein</fullName>
    </submittedName>
</protein>
<evidence type="ECO:0000256" key="1">
    <source>
        <dbReference type="ARBA" id="ARBA00004496"/>
    </source>
</evidence>
<evidence type="ECO:0000313" key="11">
    <source>
        <dbReference type="WBParaSite" id="PSAMB.scaffold605size46008.g7416.t1"/>
    </source>
</evidence>
<dbReference type="GO" id="GO:0005737">
    <property type="term" value="C:cytoplasm"/>
    <property type="evidence" value="ECO:0007669"/>
    <property type="project" value="UniProtKB-SubCell"/>
</dbReference>
<dbReference type="Pfam" id="PF21355">
    <property type="entry name" value="TRAF-mep_MATH"/>
    <property type="match status" value="1"/>
</dbReference>
<dbReference type="PANTHER" id="PTHR10131">
    <property type="entry name" value="TNF RECEPTOR ASSOCIATED FACTOR"/>
    <property type="match status" value="1"/>
</dbReference>
<evidence type="ECO:0000256" key="4">
    <source>
        <dbReference type="ARBA" id="ARBA00022737"/>
    </source>
</evidence>
<keyword evidence="4" id="KW-0677">Repeat</keyword>
<sequence length="313" mass="35573">MPSGSPRPKTSAGGVEIELVFVEPLPHAYECPVCQQALRYPVQFDKCAHHCCSNCLPQLIKEHGAKCPVDGKPIDRDQVYVDKNLQKTIQQLQVKCTFHENGCKWTGQLKEVPSHIPECENADMVCSKGCGVIYQRKDHEKHSVEDCLKRVVICEHCEKEIKKHYLDSHYKACPRFPLTAVEDRQLPAKVQRGQSRACLYGDGKVRGKHMSLFVGLLKGDYDVLLSWPFSHRVTFTLLDQCQDPAGRHNITYTVKPNTTKENRPFLGRPTSERNASFGAQKFCELGLLEKLDYVRDDVMFIKVQVDTEDMTPL</sequence>
<dbReference type="GO" id="GO:0008270">
    <property type="term" value="F:zinc ion binding"/>
    <property type="evidence" value="ECO:0007669"/>
    <property type="project" value="UniProtKB-KW"/>
</dbReference>
<keyword evidence="2" id="KW-0963">Cytoplasm</keyword>
<comment type="subcellular location">
    <subcellularLocation>
        <location evidence="1">Cytoplasm</location>
    </subcellularLocation>
</comment>
<dbReference type="Gene3D" id="3.30.40.10">
    <property type="entry name" value="Zinc/RING finger domain, C3HC4 (zinc finger)"/>
    <property type="match status" value="2"/>
</dbReference>
<evidence type="ECO:0000256" key="2">
    <source>
        <dbReference type="ARBA" id="ARBA00022490"/>
    </source>
</evidence>
<evidence type="ECO:0000256" key="3">
    <source>
        <dbReference type="ARBA" id="ARBA00022723"/>
    </source>
</evidence>
<evidence type="ECO:0000313" key="10">
    <source>
        <dbReference type="Proteomes" id="UP000887566"/>
    </source>
</evidence>
<feature type="zinc finger region" description="TRAF-type" evidence="7">
    <location>
        <begin position="114"/>
        <end position="166"/>
    </location>
</feature>
<proteinExistence type="predicted"/>
<accession>A0A914WZY5</accession>
<dbReference type="GO" id="GO:0007165">
    <property type="term" value="P:signal transduction"/>
    <property type="evidence" value="ECO:0007669"/>
    <property type="project" value="InterPro"/>
</dbReference>
<evidence type="ECO:0000256" key="7">
    <source>
        <dbReference type="PROSITE-ProRule" id="PRU00207"/>
    </source>
</evidence>
<evidence type="ECO:0000256" key="5">
    <source>
        <dbReference type="ARBA" id="ARBA00022771"/>
    </source>
</evidence>
<dbReference type="SUPFAM" id="SSF57850">
    <property type="entry name" value="RING/U-box"/>
    <property type="match status" value="1"/>
</dbReference>
<dbReference type="GO" id="GO:0043122">
    <property type="term" value="P:regulation of canonical NF-kappaB signal transduction"/>
    <property type="evidence" value="ECO:0007669"/>
    <property type="project" value="TreeGrafter"/>
</dbReference>
<dbReference type="PANTHER" id="PTHR10131:SF151">
    <property type="entry name" value="TNF RECEPTOR ASSOCIATED FACTOR (TRAF) HOMOLOG"/>
    <property type="match status" value="1"/>
</dbReference>
<dbReference type="PROSITE" id="PS50145">
    <property type="entry name" value="ZF_TRAF"/>
    <property type="match status" value="1"/>
</dbReference>
<dbReference type="Pfam" id="PF00097">
    <property type="entry name" value="zf-C3HC4"/>
    <property type="match status" value="1"/>
</dbReference>
<organism evidence="10 11">
    <name type="scientific">Plectus sambesii</name>
    <dbReference type="NCBI Taxonomy" id="2011161"/>
    <lineage>
        <taxon>Eukaryota</taxon>
        <taxon>Metazoa</taxon>
        <taxon>Ecdysozoa</taxon>
        <taxon>Nematoda</taxon>
        <taxon>Chromadorea</taxon>
        <taxon>Plectida</taxon>
        <taxon>Plectina</taxon>
        <taxon>Plectoidea</taxon>
        <taxon>Plectidae</taxon>
        <taxon>Plectus</taxon>
    </lineage>
</organism>
<evidence type="ECO:0000256" key="6">
    <source>
        <dbReference type="ARBA" id="ARBA00022833"/>
    </source>
</evidence>
<dbReference type="PIRSF" id="PIRSF015614">
    <property type="entry name" value="TRAF"/>
    <property type="match status" value="1"/>
</dbReference>
<dbReference type="AlphaFoldDB" id="A0A914WZY5"/>
<keyword evidence="3 7" id="KW-0479">Metal-binding</keyword>
<keyword evidence="10" id="KW-1185">Reference proteome</keyword>
<evidence type="ECO:0000259" key="9">
    <source>
        <dbReference type="PROSITE" id="PS50145"/>
    </source>
</evidence>
<dbReference type="InterPro" id="IPR001293">
    <property type="entry name" value="Znf_TRAF"/>
</dbReference>
<evidence type="ECO:0000259" key="8">
    <source>
        <dbReference type="PROSITE" id="PS50089"/>
    </source>
</evidence>
<dbReference type="Proteomes" id="UP000887566">
    <property type="component" value="Unplaced"/>
</dbReference>
<feature type="domain" description="TRAF-type" evidence="9">
    <location>
        <begin position="114"/>
        <end position="166"/>
    </location>
</feature>
<dbReference type="InterPro" id="IPR018957">
    <property type="entry name" value="Znf_C3HC4_RING-type"/>
</dbReference>
<name>A0A914WZY5_9BILA</name>
<dbReference type="InterPro" id="IPR008974">
    <property type="entry name" value="TRAF-like"/>
</dbReference>
<keyword evidence="6 7" id="KW-0862">Zinc</keyword>
<keyword evidence="5 7" id="KW-0863">Zinc-finger</keyword>
<dbReference type="Gene3D" id="2.60.210.10">
    <property type="entry name" value="Apoptosis, Tumor Necrosis Factor Receptor Associated Protein 2, Chain A"/>
    <property type="match status" value="1"/>
</dbReference>
<reference evidence="11" key="1">
    <citation type="submission" date="2022-11" db="UniProtKB">
        <authorList>
            <consortium name="WormBaseParasite"/>
        </authorList>
    </citation>
    <scope>IDENTIFICATION</scope>
</reference>
<dbReference type="WBParaSite" id="PSAMB.scaffold605size46008.g7416.t1">
    <property type="protein sequence ID" value="PSAMB.scaffold605size46008.g7416.t1"/>
    <property type="gene ID" value="PSAMB.scaffold605size46008.g7416"/>
</dbReference>
<dbReference type="InterPro" id="IPR049342">
    <property type="entry name" value="TRAF1-6_MATH_dom"/>
</dbReference>